<comment type="cofactor">
    <cofactor evidence="1">
        <name>FAD</name>
        <dbReference type="ChEBI" id="CHEBI:57692"/>
    </cofactor>
</comment>
<organism evidence="8 9">
    <name type="scientific">Larkinella arboricola</name>
    <dbReference type="NCBI Taxonomy" id="643671"/>
    <lineage>
        <taxon>Bacteria</taxon>
        <taxon>Pseudomonadati</taxon>
        <taxon>Bacteroidota</taxon>
        <taxon>Cytophagia</taxon>
        <taxon>Cytophagales</taxon>
        <taxon>Spirosomataceae</taxon>
        <taxon>Larkinella</taxon>
    </lineage>
</organism>
<dbReference type="SUPFAM" id="SSF54373">
    <property type="entry name" value="FAD-linked reductases, C-terminal domain"/>
    <property type="match status" value="1"/>
</dbReference>
<dbReference type="SUPFAM" id="SSF51905">
    <property type="entry name" value="FAD/NAD(P)-binding domain"/>
    <property type="match status" value="1"/>
</dbReference>
<keyword evidence="3" id="KW-0285">Flavoprotein</keyword>
<dbReference type="InterPro" id="IPR031656">
    <property type="entry name" value="DAO_C"/>
</dbReference>
<name>A0A327XAB9_LARAB</name>
<comment type="similarity">
    <text evidence="2">Belongs to the FAD-dependent glycerol-3-phosphate dehydrogenase family.</text>
</comment>
<feature type="domain" description="FAD dependent oxidoreductase" evidence="6">
    <location>
        <begin position="16"/>
        <end position="350"/>
    </location>
</feature>
<dbReference type="OrthoDB" id="9766796at2"/>
<keyword evidence="9" id="KW-1185">Reference proteome</keyword>
<evidence type="ECO:0000256" key="2">
    <source>
        <dbReference type="ARBA" id="ARBA00007330"/>
    </source>
</evidence>
<dbReference type="InterPro" id="IPR038299">
    <property type="entry name" value="DAO_C_sf"/>
</dbReference>
<dbReference type="AlphaFoldDB" id="A0A327XAB9"/>
<dbReference type="RefSeq" id="WP_111627208.1">
    <property type="nucleotide sequence ID" value="NZ_QLMC01000001.1"/>
</dbReference>
<dbReference type="EMBL" id="QLMC01000001">
    <property type="protein sequence ID" value="RAK03064.1"/>
    <property type="molecule type" value="Genomic_DNA"/>
</dbReference>
<dbReference type="GO" id="GO:0004368">
    <property type="term" value="F:glycerol-3-phosphate dehydrogenase (quinone) activity"/>
    <property type="evidence" value="ECO:0007669"/>
    <property type="project" value="InterPro"/>
</dbReference>
<dbReference type="InterPro" id="IPR036188">
    <property type="entry name" value="FAD/NAD-bd_sf"/>
</dbReference>
<dbReference type="Gene3D" id="3.50.50.60">
    <property type="entry name" value="FAD/NAD(P)-binding domain"/>
    <property type="match status" value="1"/>
</dbReference>
<evidence type="ECO:0000256" key="3">
    <source>
        <dbReference type="ARBA" id="ARBA00022630"/>
    </source>
</evidence>
<feature type="domain" description="Alpha-glycerophosphate oxidase C-terminal" evidence="7">
    <location>
        <begin position="401"/>
        <end position="524"/>
    </location>
</feature>
<sequence>MQRNYHLEQAESQEFDICIIGGGATGAGCLLDAQSRGLKAILIEKHDFASETSSKSTKLIHGGVRYLEQAVKQADLNQYHMVKKALRERLTLIRNAPHLAHPLALLTPCMSWMEGIYYTAGLKMYDTLSGELSIGKSEWLNKEETLRRNPAMTHKIHSAVLYYDGQLNDARYNMSLVKTAMQYGAVALNHAEARTFEKNASGRLVVLYVRDSLTGRLLRIRAKRFINATGPFADRIRLLANPDMGLRMRVSKGVHIIVPGELMPSDTAILVPKTDDGRVVFIIPYNGKLMIGTTETESELAESEPVVERAEVEYLINYVNRYFEKPIRADQVIAGFAGLRPLLQADPNADTKQLVRDHEVEVDKLSGLISILGGKWTTYRLMAKDTIDKFYELEGVTETPCTTDHIKLVGAEGYADDFWKVLVSKYGVEETVAQHLNRQYGTESLEIVQLMREQPDWNQRLSDHLPITKAEVVFVVRAEMAQTLKDVLARRFGLELTDWQSTEQITETVADLMAVELGWTPEERRKAVFNYQAELEWFKKSAGLVF</sequence>
<proteinExistence type="inferred from homology"/>
<evidence type="ECO:0000259" key="6">
    <source>
        <dbReference type="Pfam" id="PF01266"/>
    </source>
</evidence>
<keyword evidence="4" id="KW-0274">FAD</keyword>
<evidence type="ECO:0000256" key="1">
    <source>
        <dbReference type="ARBA" id="ARBA00001974"/>
    </source>
</evidence>
<evidence type="ECO:0000313" key="8">
    <source>
        <dbReference type="EMBL" id="RAK03064.1"/>
    </source>
</evidence>
<dbReference type="InterPro" id="IPR000447">
    <property type="entry name" value="G3P_DH_FAD-dep"/>
</dbReference>
<protein>
    <submittedName>
        <fullName evidence="8">Glycerol-3-phosphate dehydrogenase</fullName>
    </submittedName>
</protein>
<evidence type="ECO:0000256" key="5">
    <source>
        <dbReference type="ARBA" id="ARBA00023002"/>
    </source>
</evidence>
<dbReference type="PROSITE" id="PS00978">
    <property type="entry name" value="FAD_G3PDH_2"/>
    <property type="match status" value="1"/>
</dbReference>
<evidence type="ECO:0000313" key="9">
    <source>
        <dbReference type="Proteomes" id="UP000248790"/>
    </source>
</evidence>
<dbReference type="PRINTS" id="PR01001">
    <property type="entry name" value="FADG3PDH"/>
</dbReference>
<dbReference type="Gene3D" id="1.10.8.870">
    <property type="entry name" value="Alpha-glycerophosphate oxidase, cap domain"/>
    <property type="match status" value="1"/>
</dbReference>
<dbReference type="Proteomes" id="UP000248790">
    <property type="component" value="Unassembled WGS sequence"/>
</dbReference>
<dbReference type="PANTHER" id="PTHR11985">
    <property type="entry name" value="GLYCEROL-3-PHOSPHATE DEHYDROGENASE"/>
    <property type="match status" value="1"/>
</dbReference>
<comment type="caution">
    <text evidence="8">The sequence shown here is derived from an EMBL/GenBank/DDBJ whole genome shotgun (WGS) entry which is preliminary data.</text>
</comment>
<reference evidence="8 9" key="1">
    <citation type="submission" date="2018-06" db="EMBL/GenBank/DDBJ databases">
        <title>Genomic Encyclopedia of Archaeal and Bacterial Type Strains, Phase II (KMG-II): from individual species to whole genera.</title>
        <authorList>
            <person name="Goeker M."/>
        </authorList>
    </citation>
    <scope>NUCLEOTIDE SEQUENCE [LARGE SCALE GENOMIC DNA]</scope>
    <source>
        <strain evidence="8 9">DSM 21851</strain>
    </source>
</reference>
<dbReference type="Pfam" id="PF16901">
    <property type="entry name" value="DAO_C"/>
    <property type="match status" value="1"/>
</dbReference>
<keyword evidence="5" id="KW-0560">Oxidoreductase</keyword>
<evidence type="ECO:0000256" key="4">
    <source>
        <dbReference type="ARBA" id="ARBA00022827"/>
    </source>
</evidence>
<evidence type="ECO:0000259" key="7">
    <source>
        <dbReference type="Pfam" id="PF16901"/>
    </source>
</evidence>
<dbReference type="GO" id="GO:0046168">
    <property type="term" value="P:glycerol-3-phosphate catabolic process"/>
    <property type="evidence" value="ECO:0007669"/>
    <property type="project" value="TreeGrafter"/>
</dbReference>
<dbReference type="Gene3D" id="3.30.9.10">
    <property type="entry name" value="D-Amino Acid Oxidase, subunit A, domain 2"/>
    <property type="match status" value="1"/>
</dbReference>
<accession>A0A327XAB9</accession>
<gene>
    <name evidence="8" type="ORF">LX87_01186</name>
</gene>
<dbReference type="Pfam" id="PF01266">
    <property type="entry name" value="DAO"/>
    <property type="match status" value="1"/>
</dbReference>
<dbReference type="PANTHER" id="PTHR11985:SF15">
    <property type="entry name" value="GLYCEROL-3-PHOSPHATE DEHYDROGENASE, MITOCHONDRIAL"/>
    <property type="match status" value="1"/>
</dbReference>
<dbReference type="PROSITE" id="PS51257">
    <property type="entry name" value="PROKAR_LIPOPROTEIN"/>
    <property type="match status" value="1"/>
</dbReference>
<dbReference type="InterPro" id="IPR006076">
    <property type="entry name" value="FAD-dep_OxRdtase"/>
</dbReference>